<dbReference type="RefSeq" id="WP_058497269.1">
    <property type="nucleotide sequence ID" value="NZ_CAAAIU010000019.1"/>
</dbReference>
<organism evidence="2 3">
    <name type="scientific">Legionella drozanskii LLAP-1</name>
    <dbReference type="NCBI Taxonomy" id="1212489"/>
    <lineage>
        <taxon>Bacteria</taxon>
        <taxon>Pseudomonadati</taxon>
        <taxon>Pseudomonadota</taxon>
        <taxon>Gammaproteobacteria</taxon>
        <taxon>Legionellales</taxon>
        <taxon>Legionellaceae</taxon>
        <taxon>Legionella</taxon>
    </lineage>
</organism>
<proteinExistence type="predicted"/>
<reference evidence="2 3" key="1">
    <citation type="submission" date="2015-11" db="EMBL/GenBank/DDBJ databases">
        <title>Genomic analysis of 38 Legionella species identifies large and diverse effector repertoires.</title>
        <authorList>
            <person name="Burstein D."/>
            <person name="Amaro F."/>
            <person name="Zusman T."/>
            <person name="Lifshitz Z."/>
            <person name="Cohen O."/>
            <person name="Gilbert J.A."/>
            <person name="Pupko T."/>
            <person name="Shuman H.A."/>
            <person name="Segal G."/>
        </authorList>
    </citation>
    <scope>NUCLEOTIDE SEQUENCE [LARGE SCALE GENOMIC DNA]</scope>
    <source>
        <strain evidence="2 3">ATCC 700990</strain>
    </source>
</reference>
<protein>
    <submittedName>
        <fullName evidence="2">Conjugative transfer protein TraU</fullName>
    </submittedName>
</protein>
<dbReference type="NCBIfam" id="NF010297">
    <property type="entry name" value="PRK13737.1"/>
    <property type="match status" value="1"/>
</dbReference>
<evidence type="ECO:0000256" key="1">
    <source>
        <dbReference type="SAM" id="SignalP"/>
    </source>
</evidence>
<keyword evidence="3" id="KW-1185">Reference proteome</keyword>
<evidence type="ECO:0000313" key="2">
    <source>
        <dbReference type="EMBL" id="KTC84395.1"/>
    </source>
</evidence>
<evidence type="ECO:0000313" key="3">
    <source>
        <dbReference type="Proteomes" id="UP000054736"/>
    </source>
</evidence>
<dbReference type="AlphaFoldDB" id="A0A0W0SM40"/>
<dbReference type="InterPro" id="IPR009649">
    <property type="entry name" value="TraU"/>
</dbReference>
<comment type="caution">
    <text evidence="2">The sequence shown here is derived from an EMBL/GenBank/DDBJ whole genome shotgun (WGS) entry which is preliminary data.</text>
</comment>
<dbReference type="Proteomes" id="UP000054736">
    <property type="component" value="Unassembled WGS sequence"/>
</dbReference>
<dbReference type="Pfam" id="PF06834">
    <property type="entry name" value="TraU"/>
    <property type="match status" value="1"/>
</dbReference>
<dbReference type="EMBL" id="LNXY01000032">
    <property type="protein sequence ID" value="KTC84395.1"/>
    <property type="molecule type" value="Genomic_DNA"/>
</dbReference>
<feature type="signal peptide" evidence="1">
    <location>
        <begin position="1"/>
        <end position="18"/>
    </location>
</feature>
<keyword evidence="1" id="KW-0732">Signal</keyword>
<dbReference type="OrthoDB" id="9788211at2"/>
<gene>
    <name evidence="2" type="ORF">Ldro_2998</name>
</gene>
<accession>A0A0W0SM40</accession>
<sequence>MPFRLLLILLLMSSQAFGKECTGHFVNPLKDICWRCLFPLSIGNSKVVHSSLPDTENPTMLNGVSRPIEICPSAIGFRIGLNIGFWEPFSLVDVTDTPYCLVNLGGHKLNLGIKQGRGGKLSQGLGASHAFYHVHWYKYPLIYWLNLITSLGCMQGGEFDVAYMTELDPTWRNSSMSFVLNPDAILFSNQVAQASCAADGVASTATLKPLDHLFWCAGTQGNIYPLNGHIHAPISPVQSALLLAERMNFKLHREPPFIYDSSPRIGEICKEHHYWVTPKSRYRYEMVNQVADGRHCYPSGYSTLGWEALKIKADTPQQYGFLLWRKRNCTFL</sequence>
<dbReference type="PATRIC" id="fig|1212489.4.peg.3169"/>
<name>A0A0W0SM40_9GAMM</name>
<feature type="chain" id="PRO_5006912118" evidence="1">
    <location>
        <begin position="19"/>
        <end position="332"/>
    </location>
</feature>
<dbReference type="STRING" id="1212489.Ldro_2998"/>